<evidence type="ECO:0008006" key="3">
    <source>
        <dbReference type="Google" id="ProtNLM"/>
    </source>
</evidence>
<feature type="transmembrane region" description="Helical" evidence="1">
    <location>
        <begin position="37"/>
        <end position="61"/>
    </location>
</feature>
<sequence>MGHFRRVKPLCMGGIFSFAGVLFMKIPNMILRSYRKLHSWVGIVAGLFLFVAFYAGAITMFEQPIQDWASQTVSLPPPVSLHATPELLEKTFAAHPEARKSYTVYLAPNAAHPERLSWFAPLSHGHVGQATLAALDEKGALVTAKPQISANAILSICCINRLAYLFRMKPLYW</sequence>
<accession>Q9RNL8</accession>
<keyword evidence="1" id="KW-1133">Transmembrane helix</keyword>
<proteinExistence type="predicted"/>
<dbReference type="AlphaFoldDB" id="Q9RNL8"/>
<organism evidence="2">
    <name type="scientific">Zymomonas mobilis</name>
    <dbReference type="NCBI Taxonomy" id="542"/>
    <lineage>
        <taxon>Bacteria</taxon>
        <taxon>Pseudomonadati</taxon>
        <taxon>Pseudomonadota</taxon>
        <taxon>Alphaproteobacteria</taxon>
        <taxon>Sphingomonadales</taxon>
        <taxon>Zymomonadaceae</taxon>
        <taxon>Zymomonas</taxon>
    </lineage>
</organism>
<protein>
    <recommendedName>
        <fullName evidence="3">PepSY-associated TM helix domain protein</fullName>
    </recommendedName>
</protein>
<dbReference type="InterPro" id="IPR005625">
    <property type="entry name" value="PepSY-ass_TM"/>
</dbReference>
<evidence type="ECO:0000256" key="1">
    <source>
        <dbReference type="SAM" id="Phobius"/>
    </source>
</evidence>
<feature type="transmembrane region" description="Helical" evidence="1">
    <location>
        <begin position="12"/>
        <end position="31"/>
    </location>
</feature>
<reference evidence="2" key="1">
    <citation type="submission" date="1999-08" db="EMBL/GenBank/DDBJ databases">
        <title>Sequence analysis of 42F4 fosmid clone of Zymomonas mobilis ZM4.</title>
        <authorList>
            <person name="Lee H.J."/>
            <person name="Kang H.S."/>
        </authorList>
    </citation>
    <scope>NUCLEOTIDE SEQUENCE</scope>
    <source>
        <strain evidence="2">ZM4</strain>
    </source>
</reference>
<name>Q9RNL8_ZYMMB</name>
<keyword evidence="1" id="KW-0472">Membrane</keyword>
<keyword evidence="1" id="KW-0812">Transmembrane</keyword>
<dbReference type="Pfam" id="PF03929">
    <property type="entry name" value="PepSY_TM"/>
    <property type="match status" value="1"/>
</dbReference>
<dbReference type="EMBL" id="AF180145">
    <property type="protein sequence ID" value="AAD56909.1"/>
    <property type="molecule type" value="Genomic_DNA"/>
</dbReference>
<dbReference type="PANTHER" id="PTHR34219">
    <property type="entry name" value="IRON-REGULATED INNER MEMBRANE PROTEIN-RELATED"/>
    <property type="match status" value="1"/>
</dbReference>
<dbReference type="PANTHER" id="PTHR34219:SF9">
    <property type="entry name" value="IRON-REGULATED INNER MEMBRANE PROTEIN"/>
    <property type="match status" value="1"/>
</dbReference>
<evidence type="ECO:0000313" key="2">
    <source>
        <dbReference type="EMBL" id="AAD56909.1"/>
    </source>
</evidence>